<gene>
    <name evidence="1" type="ORF">Gaeavirus17_9</name>
</gene>
<accession>A0A3G5A319</accession>
<reference evidence="1" key="1">
    <citation type="submission" date="2018-10" db="EMBL/GenBank/DDBJ databases">
        <title>Hidden diversity of soil giant viruses.</title>
        <authorList>
            <person name="Schulz F."/>
            <person name="Alteio L."/>
            <person name="Goudeau D."/>
            <person name="Ryan E.M."/>
            <person name="Malmstrom R.R."/>
            <person name="Blanchard J."/>
            <person name="Woyke T."/>
        </authorList>
    </citation>
    <scope>NUCLEOTIDE SEQUENCE</scope>
    <source>
        <strain evidence="1">GAV1</strain>
    </source>
</reference>
<organism evidence="1">
    <name type="scientific">Gaeavirus sp</name>
    <dbReference type="NCBI Taxonomy" id="2487767"/>
    <lineage>
        <taxon>Viruses</taxon>
        <taxon>Varidnaviria</taxon>
        <taxon>Bamfordvirae</taxon>
        <taxon>Nucleocytoviricota</taxon>
        <taxon>Megaviricetes</taxon>
        <taxon>Imitervirales</taxon>
        <taxon>Mimiviridae</taxon>
        <taxon>Klosneuvirinae</taxon>
    </lineage>
</organism>
<proteinExistence type="predicted"/>
<dbReference type="EMBL" id="MK072215">
    <property type="protein sequence ID" value="AYV80223.1"/>
    <property type="molecule type" value="Genomic_DNA"/>
</dbReference>
<name>A0A3G5A319_9VIRU</name>
<feature type="non-terminal residue" evidence="1">
    <location>
        <position position="47"/>
    </location>
</feature>
<protein>
    <submittedName>
        <fullName evidence="1">Uncharacterized protein</fullName>
    </submittedName>
</protein>
<sequence>MTEYDLRNAINVLFKFVQILNNGFIKLGRNYLKGKEGPELCKEFLNV</sequence>
<evidence type="ECO:0000313" key="1">
    <source>
        <dbReference type="EMBL" id="AYV80223.1"/>
    </source>
</evidence>